<protein>
    <recommendedName>
        <fullName evidence="4">Transposase</fullName>
    </recommendedName>
</protein>
<evidence type="ECO:0000256" key="1">
    <source>
        <dbReference type="SAM" id="MobiDB-lite"/>
    </source>
</evidence>
<feature type="compositionally biased region" description="Basic and acidic residues" evidence="1">
    <location>
        <begin position="247"/>
        <end position="280"/>
    </location>
</feature>
<evidence type="ECO:0008006" key="4">
    <source>
        <dbReference type="Google" id="ProtNLM"/>
    </source>
</evidence>
<proteinExistence type="predicted"/>
<name>A0ABT5G7F1_9ACTN</name>
<feature type="compositionally biased region" description="Low complexity" evidence="1">
    <location>
        <begin position="281"/>
        <end position="302"/>
    </location>
</feature>
<feature type="region of interest" description="Disordered" evidence="1">
    <location>
        <begin position="157"/>
        <end position="211"/>
    </location>
</feature>
<dbReference type="EMBL" id="JAQOSK010000023">
    <property type="protein sequence ID" value="MDC2960512.1"/>
    <property type="molecule type" value="Genomic_DNA"/>
</dbReference>
<evidence type="ECO:0000313" key="2">
    <source>
        <dbReference type="EMBL" id="MDC2960512.1"/>
    </source>
</evidence>
<feature type="compositionally biased region" description="Basic and acidic residues" evidence="1">
    <location>
        <begin position="163"/>
        <end position="178"/>
    </location>
</feature>
<sequence length="302" mass="33579">MDLESVADELYGLRPQDFTAARDARAAEARRAGDRALAGRIGKLRRPSLAAWASNLLVRERPEEIEPLLRVGEGLRQAHHDLDGAQLRELSRQQHLVVNALSRQARQLTAQAGHPVGEDVQREVEGILHAVLADPEAAREWAAGHLVKAFDQTVGFPAAPDGARPRPAEAPRARKEARPAQSRQQKADEERRRRLERARQDAEEAERVLEARREEAAAADRQAADAQAAVQTVERRVSELTEELASLEERRRQAETTAREAREQAHDADRLLREARRRAETTAAKVTRLGARAGGRRTTSGK</sequence>
<gene>
    <name evidence="2" type="ORF">PO587_39425</name>
</gene>
<dbReference type="RefSeq" id="WP_272178650.1">
    <property type="nucleotide sequence ID" value="NZ_JAQOSK010000023.1"/>
</dbReference>
<keyword evidence="3" id="KW-1185">Reference proteome</keyword>
<feature type="compositionally biased region" description="Basic and acidic residues" evidence="1">
    <location>
        <begin position="185"/>
        <end position="211"/>
    </location>
</feature>
<comment type="caution">
    <text evidence="2">The sequence shown here is derived from an EMBL/GenBank/DDBJ whole genome shotgun (WGS) entry which is preliminary data.</text>
</comment>
<evidence type="ECO:0000313" key="3">
    <source>
        <dbReference type="Proteomes" id="UP001221328"/>
    </source>
</evidence>
<dbReference type="Proteomes" id="UP001221328">
    <property type="component" value="Unassembled WGS sequence"/>
</dbReference>
<accession>A0ABT5G7F1</accession>
<organism evidence="2 3">
    <name type="scientific">Streptomyces gilvifuscus</name>
    <dbReference type="NCBI Taxonomy" id="1550617"/>
    <lineage>
        <taxon>Bacteria</taxon>
        <taxon>Bacillati</taxon>
        <taxon>Actinomycetota</taxon>
        <taxon>Actinomycetes</taxon>
        <taxon>Kitasatosporales</taxon>
        <taxon>Streptomycetaceae</taxon>
        <taxon>Streptomyces</taxon>
    </lineage>
</organism>
<feature type="region of interest" description="Disordered" evidence="1">
    <location>
        <begin position="247"/>
        <end position="302"/>
    </location>
</feature>
<reference evidence="2 3" key="1">
    <citation type="journal article" date="2015" name="Int. J. Syst. Evol. Microbiol.">
        <title>Streptomyces gilvifuscus sp. nov., an actinomycete that produces antibacterial compounds isolated from soil.</title>
        <authorList>
            <person name="Nguyen T.M."/>
            <person name="Kim J."/>
        </authorList>
    </citation>
    <scope>NUCLEOTIDE SEQUENCE [LARGE SCALE GENOMIC DNA]</scope>
    <source>
        <strain evidence="2 3">T113</strain>
    </source>
</reference>